<dbReference type="PANTHER" id="PTHR10909">
    <property type="entry name" value="ELECTRON TRANSPORT OXIDOREDUCTASE"/>
    <property type="match status" value="1"/>
</dbReference>
<evidence type="ECO:0000256" key="1">
    <source>
        <dbReference type="ARBA" id="ARBA00006288"/>
    </source>
</evidence>
<dbReference type="Gene3D" id="2.40.110.10">
    <property type="entry name" value="Butyryl-CoA Dehydrogenase, subunit A, domain 2"/>
    <property type="match status" value="1"/>
</dbReference>
<dbReference type="InterPro" id="IPR012258">
    <property type="entry name" value="Acyl-CoA_oxidase"/>
</dbReference>
<dbReference type="InterPro" id="IPR009100">
    <property type="entry name" value="AcylCoA_DH/oxidase_NM_dom_sf"/>
</dbReference>
<evidence type="ECO:0000259" key="3">
    <source>
        <dbReference type="Pfam" id="PF01756"/>
    </source>
</evidence>
<dbReference type="GO" id="GO:0055088">
    <property type="term" value="P:lipid homeostasis"/>
    <property type="evidence" value="ECO:0007669"/>
    <property type="project" value="TreeGrafter"/>
</dbReference>
<dbReference type="InterPro" id="IPR046373">
    <property type="entry name" value="Acyl-CoA_Oxase/DH_mid-dom_sf"/>
</dbReference>
<comment type="similarity">
    <text evidence="1">Belongs to the acyl-CoA oxidase family.</text>
</comment>
<feature type="domain" description="Acyl-CoA oxidase C-terminal" evidence="3">
    <location>
        <begin position="439"/>
        <end position="557"/>
    </location>
</feature>
<dbReference type="SUPFAM" id="SSF56645">
    <property type="entry name" value="Acyl-CoA dehydrogenase NM domain-like"/>
    <property type="match status" value="1"/>
</dbReference>
<dbReference type="AlphaFoldDB" id="A0AAD1U479"/>
<dbReference type="GO" id="GO:0003997">
    <property type="term" value="F:acyl-CoA oxidase activity"/>
    <property type="evidence" value="ECO:0007669"/>
    <property type="project" value="InterPro"/>
</dbReference>
<dbReference type="GO" id="GO:0005504">
    <property type="term" value="F:fatty acid binding"/>
    <property type="evidence" value="ECO:0007669"/>
    <property type="project" value="TreeGrafter"/>
</dbReference>
<accession>A0AAD1U479</accession>
<dbReference type="InterPro" id="IPR002655">
    <property type="entry name" value="Acyl-CoA_oxidase_C"/>
</dbReference>
<dbReference type="EMBL" id="CAMPGE010001418">
    <property type="protein sequence ID" value="CAI2360202.1"/>
    <property type="molecule type" value="Genomic_DNA"/>
</dbReference>
<comment type="caution">
    <text evidence="4">The sequence shown here is derived from an EMBL/GenBank/DDBJ whole genome shotgun (WGS) entry which is preliminary data.</text>
</comment>
<dbReference type="GO" id="GO:0033540">
    <property type="term" value="P:fatty acid beta-oxidation using acyl-CoA oxidase"/>
    <property type="evidence" value="ECO:0007669"/>
    <property type="project" value="TreeGrafter"/>
</dbReference>
<dbReference type="Proteomes" id="UP001295684">
    <property type="component" value="Unassembled WGS sequence"/>
</dbReference>
<name>A0AAD1U479_EUPCR</name>
<evidence type="ECO:0000256" key="2">
    <source>
        <dbReference type="ARBA" id="ARBA00023002"/>
    </source>
</evidence>
<dbReference type="GO" id="GO:0005777">
    <property type="term" value="C:peroxisome"/>
    <property type="evidence" value="ECO:0007669"/>
    <property type="project" value="InterPro"/>
</dbReference>
<dbReference type="InterPro" id="IPR036250">
    <property type="entry name" value="AcylCo_DH-like_C"/>
</dbReference>
<proteinExistence type="inferred from homology"/>
<evidence type="ECO:0000313" key="5">
    <source>
        <dbReference type="Proteomes" id="UP001295684"/>
    </source>
</evidence>
<evidence type="ECO:0000313" key="4">
    <source>
        <dbReference type="EMBL" id="CAI2360202.1"/>
    </source>
</evidence>
<gene>
    <name evidence="4" type="ORF">ECRASSUSDP1_LOCUS1500</name>
</gene>
<dbReference type="GO" id="GO:0071949">
    <property type="term" value="F:FAD binding"/>
    <property type="evidence" value="ECO:0007669"/>
    <property type="project" value="InterPro"/>
</dbReference>
<organism evidence="4 5">
    <name type="scientific">Euplotes crassus</name>
    <dbReference type="NCBI Taxonomy" id="5936"/>
    <lineage>
        <taxon>Eukaryota</taxon>
        <taxon>Sar</taxon>
        <taxon>Alveolata</taxon>
        <taxon>Ciliophora</taxon>
        <taxon>Intramacronucleata</taxon>
        <taxon>Spirotrichea</taxon>
        <taxon>Hypotrichia</taxon>
        <taxon>Euplotida</taxon>
        <taxon>Euplotidae</taxon>
        <taxon>Moneuplotes</taxon>
    </lineage>
</organism>
<dbReference type="Pfam" id="PF01756">
    <property type="entry name" value="ACOX"/>
    <property type="match status" value="1"/>
</dbReference>
<dbReference type="SUPFAM" id="SSF47203">
    <property type="entry name" value="Acyl-CoA dehydrogenase C-terminal domain-like"/>
    <property type="match status" value="1"/>
</dbReference>
<keyword evidence="5" id="KW-1185">Reference proteome</keyword>
<dbReference type="PANTHER" id="PTHR10909:SF250">
    <property type="entry name" value="PEROXISOMAL ACYL-COENZYME A OXIDASE 1"/>
    <property type="match status" value="1"/>
</dbReference>
<keyword evidence="2" id="KW-0560">Oxidoreductase</keyword>
<reference evidence="4" key="1">
    <citation type="submission" date="2023-07" db="EMBL/GenBank/DDBJ databases">
        <authorList>
            <consortium name="AG Swart"/>
            <person name="Singh M."/>
            <person name="Singh A."/>
            <person name="Seah K."/>
            <person name="Emmerich C."/>
        </authorList>
    </citation>
    <scope>NUCLEOTIDE SEQUENCE</scope>
    <source>
        <strain evidence="4">DP1</strain>
    </source>
</reference>
<protein>
    <recommendedName>
        <fullName evidence="3">Acyl-CoA oxidase C-terminal domain-containing protein</fullName>
    </recommendedName>
</protein>
<sequence>MIKEEVIRQRRSLREDRPETFEFDQNEGFQLFQRLGQKYFNPSVDDEMKELAPTSEKSIEKVFYQDKVITTGSNMIDNAPQAVSMVDKDRNELNSNMFEALVRTLASKAQYAQYLQTVLNEDVEGFYAGTELGHGSDIYSIQTEAVLDSAQKSLAINTPDITSIKLCTADNILKASHVVFQARLISGTKDYGVHSFLARIRDPVTKDLFEGLEVGRSTHKLSIASKYASYLKFNNFQLPRDSLLSRFITISNKGEVEMIGDARNANSTMNEIRCTLLKESWIQCFSILKKSEIRMKLTECHHARQRSVSLAALGYASLFTWNYSLNNMANQVKEFLPILPNIKSFIYDELCSLTQDVYEFQTGDSTIGATNMWSQVEIAPPKLNIKGSGYIYFQDTTKYIFKKLSKIMIGSEITGFFSYLQEFLQFIENPPKIRFRETVESLLDIIKASLLFQIKETGNLLKKDSPYSMDEKWNKVYFIEVNKTAKLNAVYLTSKIFYDQIQELDVSDGLYFSLMRLCKIYCCRMVLTYCDNIILTGTLESKCLINIKSYMSDLINDAVPAIYDLVTPSPGRGLAGVDQIQQDQTVEGLFTDKDDFPGDNLHDKNGAIEHFLLPLQKKLAMGPLGKL</sequence>